<comment type="caution">
    <text evidence="1">The sequence shown here is derived from an EMBL/GenBank/DDBJ whole genome shotgun (WGS) entry which is preliminary data.</text>
</comment>
<dbReference type="eggNOG" id="ENOG5032XCG">
    <property type="taxonomic scope" value="Bacteria"/>
</dbReference>
<gene>
    <name evidence="1" type="ORF">D779_0952</name>
</gene>
<dbReference type="RefSeq" id="WP_052347904.1">
    <property type="nucleotide sequence ID" value="NZ_AONC01000020.1"/>
</dbReference>
<dbReference type="AlphaFoldDB" id="W9VZT8"/>
<dbReference type="OrthoDB" id="5768841at2"/>
<evidence type="ECO:0000313" key="2">
    <source>
        <dbReference type="Proteomes" id="UP000019460"/>
    </source>
</evidence>
<sequence length="174" mass="19312">MPPHDATPSPIWPSAEYDRQVERLRGAIGQPVHLVEIEVSATHLHIRQLGQSFVLLGLIDFPRPDPSRGLAPHLIILDDGRGVNLGRIARISLERAFNPAPSQILYRDSEALEGLLYRERRLSHDFIAERAHRIMGEMLGYGRIEAISGPGHRARIAMPEHATSQDEPTTGAAD</sequence>
<reference evidence="1 2" key="1">
    <citation type="submission" date="2012-11" db="EMBL/GenBank/DDBJ databases">
        <title>Genome assembly of Thiorhodococcus sp. AK35.</title>
        <authorList>
            <person name="Nupur N."/>
            <person name="Khatri I."/>
            <person name="Subramanian S."/>
            <person name="Pinnaka A."/>
        </authorList>
    </citation>
    <scope>NUCLEOTIDE SEQUENCE [LARGE SCALE GENOMIC DNA]</scope>
    <source>
        <strain evidence="1 2">AK35</strain>
    </source>
</reference>
<accession>W9VZT8</accession>
<name>W9VZT8_9GAMM</name>
<keyword evidence="2" id="KW-1185">Reference proteome</keyword>
<protein>
    <submittedName>
        <fullName evidence="1">Uncharacterized protein</fullName>
    </submittedName>
</protein>
<organism evidence="1 2">
    <name type="scientific">Imhoffiella purpurea</name>
    <dbReference type="NCBI Taxonomy" id="1249627"/>
    <lineage>
        <taxon>Bacteria</taxon>
        <taxon>Pseudomonadati</taxon>
        <taxon>Pseudomonadota</taxon>
        <taxon>Gammaproteobacteria</taxon>
        <taxon>Chromatiales</taxon>
        <taxon>Chromatiaceae</taxon>
        <taxon>Imhoffiella</taxon>
    </lineage>
</organism>
<evidence type="ECO:0000313" key="1">
    <source>
        <dbReference type="EMBL" id="EXJ15870.1"/>
    </source>
</evidence>
<dbReference type="PATRIC" id="fig|1249627.3.peg.1404"/>
<proteinExistence type="predicted"/>
<dbReference type="Proteomes" id="UP000019460">
    <property type="component" value="Unassembled WGS sequence"/>
</dbReference>
<dbReference type="EMBL" id="AONC01000020">
    <property type="protein sequence ID" value="EXJ15870.1"/>
    <property type="molecule type" value="Genomic_DNA"/>
</dbReference>